<comment type="pathway">
    <text evidence="1">Carbohydrate biosynthesis; Calvin cycle.</text>
</comment>
<dbReference type="PRINTS" id="PR00478">
    <property type="entry name" value="PHRIBLKINASE"/>
</dbReference>
<comment type="catalytic activity">
    <reaction evidence="12">
        <text>D-ribulose 5-phosphate + ATP = D-ribulose 1,5-bisphosphate + ADP + H(+)</text>
        <dbReference type="Rhea" id="RHEA:19365"/>
        <dbReference type="ChEBI" id="CHEBI:15378"/>
        <dbReference type="ChEBI" id="CHEBI:30616"/>
        <dbReference type="ChEBI" id="CHEBI:57870"/>
        <dbReference type="ChEBI" id="CHEBI:58121"/>
        <dbReference type="ChEBI" id="CHEBI:456216"/>
        <dbReference type="EC" id="2.7.1.19"/>
    </reaction>
</comment>
<evidence type="ECO:0000256" key="5">
    <source>
        <dbReference type="ARBA" id="ARBA00022531"/>
    </source>
</evidence>
<dbReference type="Proteomes" id="UP001165090">
    <property type="component" value="Unassembled WGS sequence"/>
</dbReference>
<keyword evidence="9" id="KW-0418">Kinase</keyword>
<evidence type="ECO:0000256" key="11">
    <source>
        <dbReference type="ARBA" id="ARBA00031382"/>
    </source>
</evidence>
<keyword evidence="5" id="KW-0602">Photosynthesis</keyword>
<dbReference type="SUPFAM" id="SSF52540">
    <property type="entry name" value="P-loop containing nucleoside triphosphate hydrolases"/>
    <property type="match status" value="1"/>
</dbReference>
<evidence type="ECO:0000256" key="8">
    <source>
        <dbReference type="ARBA" id="ARBA00022741"/>
    </source>
</evidence>
<dbReference type="InterPro" id="IPR027417">
    <property type="entry name" value="P-loop_NTPase"/>
</dbReference>
<evidence type="ECO:0000256" key="9">
    <source>
        <dbReference type="ARBA" id="ARBA00022777"/>
    </source>
</evidence>
<gene>
    <name evidence="14" type="ORF">VaNZ11_003744</name>
</gene>
<keyword evidence="10" id="KW-0067">ATP-binding</keyword>
<sequence length="415" mass="46168">VHSCISRRTADKPCNPQDKSLRATNTSCSVCILRRAASIMAFTMRAPAPRAIAQSRVSASRAGRRALVVKAQKDKTVVIGLAADSGCGKSTFMRRMTSIFGGVPKPPAGGNPDSNTLISDMTTVICLDDYHCLDRNGRKVKGVTALAPEAQNFDLMYNQVKALKEGKAVDKPIYNHVTGLIDPPEKIDSPNILVIEGLHPFFDKRVADLLDFKIYLDISDDIKFAWKIQRDMAERGHSLQAIKSSIEARKPDFDAYIDPQKKDADMIIQVLPTQLVPDDKGQYLRVRLIQKEGSKMFDPVYLFDEGSTISWIPCGRKLTCSFPGIKMYYGPDTWYGQEVSVLEMDGQFDKLEELIYVESHLSNTSAKFYGEITQQMLKNSGFPGSNNGTGLFQTIVGLKVREVYERILKKDVVPA</sequence>
<evidence type="ECO:0000256" key="12">
    <source>
        <dbReference type="ARBA" id="ARBA00047663"/>
    </source>
</evidence>
<dbReference type="NCBIfam" id="NF005655">
    <property type="entry name" value="PRK07429.1"/>
    <property type="match status" value="1"/>
</dbReference>
<reference evidence="14 15" key="1">
    <citation type="journal article" date="2023" name="IScience">
        <title>Expanded male sex-determining region conserved during the evolution of homothallism in the green alga Volvox.</title>
        <authorList>
            <person name="Yamamoto K."/>
            <person name="Matsuzaki R."/>
            <person name="Mahakham W."/>
            <person name="Heman W."/>
            <person name="Sekimoto H."/>
            <person name="Kawachi M."/>
            <person name="Minakuchi Y."/>
            <person name="Toyoda A."/>
            <person name="Nozaki H."/>
        </authorList>
    </citation>
    <scope>NUCLEOTIDE SEQUENCE [LARGE SCALE GENOMIC DNA]</scope>
    <source>
        <strain evidence="14 15">NIES-4468</strain>
    </source>
</reference>
<name>A0ABQ5RVZ2_9CHLO</name>
<keyword evidence="6" id="KW-0113">Calvin cycle</keyword>
<evidence type="ECO:0000256" key="1">
    <source>
        <dbReference type="ARBA" id="ARBA00005215"/>
    </source>
</evidence>
<keyword evidence="8" id="KW-0547">Nucleotide-binding</keyword>
<feature type="domain" description="Phosphoribulokinase/uridine kinase" evidence="13">
    <location>
        <begin position="78"/>
        <end position="276"/>
    </location>
</feature>
<keyword evidence="7" id="KW-0808">Transferase</keyword>
<comment type="caution">
    <text evidence="14">The sequence shown here is derived from an EMBL/GenBank/DDBJ whole genome shotgun (WGS) entry which is preliminary data.</text>
</comment>
<dbReference type="EC" id="2.7.1.19" evidence="3"/>
<evidence type="ECO:0000259" key="13">
    <source>
        <dbReference type="Pfam" id="PF00485"/>
    </source>
</evidence>
<feature type="non-terminal residue" evidence="14">
    <location>
        <position position="1"/>
    </location>
</feature>
<keyword evidence="15" id="KW-1185">Reference proteome</keyword>
<organism evidence="14 15">
    <name type="scientific">Volvox africanus</name>
    <dbReference type="NCBI Taxonomy" id="51714"/>
    <lineage>
        <taxon>Eukaryota</taxon>
        <taxon>Viridiplantae</taxon>
        <taxon>Chlorophyta</taxon>
        <taxon>core chlorophytes</taxon>
        <taxon>Chlorophyceae</taxon>
        <taxon>CS clade</taxon>
        <taxon>Chlamydomonadales</taxon>
        <taxon>Volvocaceae</taxon>
        <taxon>Volvox</taxon>
    </lineage>
</organism>
<dbReference type="Gene3D" id="3.40.50.300">
    <property type="entry name" value="P-loop containing nucleotide triphosphate hydrolases"/>
    <property type="match status" value="1"/>
</dbReference>
<dbReference type="PANTHER" id="PTHR10285">
    <property type="entry name" value="URIDINE KINASE"/>
    <property type="match status" value="1"/>
</dbReference>
<protein>
    <recommendedName>
        <fullName evidence="4">Phosphoribulokinase, chloroplastic</fullName>
        <ecNumber evidence="3">2.7.1.19</ecNumber>
    </recommendedName>
    <alternativeName>
        <fullName evidence="11">Phosphopentokinase</fullName>
    </alternativeName>
</protein>
<evidence type="ECO:0000313" key="14">
    <source>
        <dbReference type="EMBL" id="GLI61378.1"/>
    </source>
</evidence>
<dbReference type="CDD" id="cd02026">
    <property type="entry name" value="PRK"/>
    <property type="match status" value="1"/>
</dbReference>
<accession>A0ABQ5RVZ2</accession>
<evidence type="ECO:0000313" key="15">
    <source>
        <dbReference type="Proteomes" id="UP001165090"/>
    </source>
</evidence>
<dbReference type="InterPro" id="IPR006082">
    <property type="entry name" value="PRK"/>
</dbReference>
<evidence type="ECO:0000256" key="2">
    <source>
        <dbReference type="ARBA" id="ARBA00009719"/>
    </source>
</evidence>
<evidence type="ECO:0000256" key="6">
    <source>
        <dbReference type="ARBA" id="ARBA00022567"/>
    </source>
</evidence>
<evidence type="ECO:0000256" key="10">
    <source>
        <dbReference type="ARBA" id="ARBA00022840"/>
    </source>
</evidence>
<comment type="similarity">
    <text evidence="2">Belongs to the phosphoribulokinase family.</text>
</comment>
<dbReference type="EMBL" id="BSDZ01000010">
    <property type="protein sequence ID" value="GLI61378.1"/>
    <property type="molecule type" value="Genomic_DNA"/>
</dbReference>
<evidence type="ECO:0000256" key="7">
    <source>
        <dbReference type="ARBA" id="ARBA00022679"/>
    </source>
</evidence>
<evidence type="ECO:0000256" key="3">
    <source>
        <dbReference type="ARBA" id="ARBA00012042"/>
    </source>
</evidence>
<proteinExistence type="inferred from homology"/>
<evidence type="ECO:0000256" key="4">
    <source>
        <dbReference type="ARBA" id="ARBA00017837"/>
    </source>
</evidence>
<dbReference type="Pfam" id="PF00485">
    <property type="entry name" value="PRK"/>
    <property type="match status" value="1"/>
</dbReference>
<dbReference type="InterPro" id="IPR006083">
    <property type="entry name" value="PRK/URK"/>
</dbReference>